<evidence type="ECO:0000313" key="1">
    <source>
        <dbReference type="EMBL" id="TKR60333.1"/>
    </source>
</evidence>
<reference evidence="1 2" key="1">
    <citation type="journal article" date="2015" name="Genome Biol.">
        <title>Comparative genomics of Steinernema reveals deeply conserved gene regulatory networks.</title>
        <authorList>
            <person name="Dillman A.R."/>
            <person name="Macchietto M."/>
            <person name="Porter C.F."/>
            <person name="Rogers A."/>
            <person name="Williams B."/>
            <person name="Antoshechkin I."/>
            <person name="Lee M.M."/>
            <person name="Goodwin Z."/>
            <person name="Lu X."/>
            <person name="Lewis E.E."/>
            <person name="Goodrich-Blair H."/>
            <person name="Stock S.P."/>
            <person name="Adams B.J."/>
            <person name="Sternberg P.W."/>
            <person name="Mortazavi A."/>
        </authorList>
    </citation>
    <scope>NUCLEOTIDE SEQUENCE [LARGE SCALE GENOMIC DNA]</scope>
    <source>
        <strain evidence="1 2">ALL</strain>
    </source>
</reference>
<accession>A0A4U5LVZ8</accession>
<dbReference type="AlphaFoldDB" id="A0A4U5LVZ8"/>
<dbReference type="EMBL" id="AZBU02000011">
    <property type="protein sequence ID" value="TKR60333.1"/>
    <property type="molecule type" value="Genomic_DNA"/>
</dbReference>
<keyword evidence="2" id="KW-1185">Reference proteome</keyword>
<dbReference type="OrthoDB" id="10369192at2759"/>
<reference evidence="1 2" key="2">
    <citation type="journal article" date="2019" name="G3 (Bethesda)">
        <title>Hybrid Assembly of the Genome of the Entomopathogenic Nematode Steinernema carpocapsae Identifies the X-Chromosome.</title>
        <authorList>
            <person name="Serra L."/>
            <person name="Macchietto M."/>
            <person name="Macias-Munoz A."/>
            <person name="McGill C.J."/>
            <person name="Rodriguez I.M."/>
            <person name="Rodriguez B."/>
            <person name="Murad R."/>
            <person name="Mortazavi A."/>
        </authorList>
    </citation>
    <scope>NUCLEOTIDE SEQUENCE [LARGE SCALE GENOMIC DNA]</scope>
    <source>
        <strain evidence="1 2">ALL</strain>
    </source>
</reference>
<comment type="caution">
    <text evidence="1">The sequence shown here is derived from an EMBL/GenBank/DDBJ whole genome shotgun (WGS) entry which is preliminary data.</text>
</comment>
<protein>
    <submittedName>
        <fullName evidence="1">Uncharacterized protein</fullName>
    </submittedName>
</protein>
<name>A0A4U5LVZ8_STECR</name>
<gene>
    <name evidence="1" type="ORF">L596_027593</name>
</gene>
<dbReference type="Proteomes" id="UP000298663">
    <property type="component" value="Unassembled WGS sequence"/>
</dbReference>
<proteinExistence type="predicted"/>
<organism evidence="1 2">
    <name type="scientific">Steinernema carpocapsae</name>
    <name type="common">Entomopathogenic nematode</name>
    <dbReference type="NCBI Taxonomy" id="34508"/>
    <lineage>
        <taxon>Eukaryota</taxon>
        <taxon>Metazoa</taxon>
        <taxon>Ecdysozoa</taxon>
        <taxon>Nematoda</taxon>
        <taxon>Chromadorea</taxon>
        <taxon>Rhabditida</taxon>
        <taxon>Tylenchina</taxon>
        <taxon>Panagrolaimomorpha</taxon>
        <taxon>Strongyloidoidea</taxon>
        <taxon>Steinernematidae</taxon>
        <taxon>Steinernema</taxon>
    </lineage>
</organism>
<evidence type="ECO:0000313" key="2">
    <source>
        <dbReference type="Proteomes" id="UP000298663"/>
    </source>
</evidence>
<sequence length="92" mass="9907">MRSSSGSGSGMLGIPFPNFFNKSASSTDVRIKQEGFDSLNNSRPPSENFSTGAKLNKNASKSAEKYLPKLEDACGYDVIQRPSSSLDRPSNT</sequence>